<name>A0AA38LST8_9TREE</name>
<evidence type="ECO:0000313" key="3">
    <source>
        <dbReference type="Proteomes" id="UP001164286"/>
    </source>
</evidence>
<dbReference type="EMBL" id="JAKWFO010000013">
    <property type="protein sequence ID" value="KAI9633029.1"/>
    <property type="molecule type" value="Genomic_DNA"/>
</dbReference>
<proteinExistence type="predicted"/>
<dbReference type="Proteomes" id="UP001164286">
    <property type="component" value="Unassembled WGS sequence"/>
</dbReference>
<dbReference type="GO" id="GO:0008374">
    <property type="term" value="F:O-acyltransferase activity"/>
    <property type="evidence" value="ECO:0007669"/>
    <property type="project" value="InterPro"/>
</dbReference>
<feature type="region of interest" description="Disordered" evidence="1">
    <location>
        <begin position="345"/>
        <end position="377"/>
    </location>
</feature>
<keyword evidence="3" id="KW-1185">Reference proteome</keyword>
<gene>
    <name evidence="2" type="ORF">MKK02DRAFT_35233</name>
</gene>
<dbReference type="InterPro" id="IPR044851">
    <property type="entry name" value="Wax_synthase"/>
</dbReference>
<feature type="compositionally biased region" description="Low complexity" evidence="1">
    <location>
        <begin position="347"/>
        <end position="364"/>
    </location>
</feature>
<dbReference type="PANTHER" id="PTHR31595:SF57">
    <property type="entry name" value="OS04G0481900 PROTEIN"/>
    <property type="match status" value="1"/>
</dbReference>
<dbReference type="GO" id="GO:0006629">
    <property type="term" value="P:lipid metabolic process"/>
    <property type="evidence" value="ECO:0007669"/>
    <property type="project" value="InterPro"/>
</dbReference>
<comment type="caution">
    <text evidence="2">The sequence shown here is derived from an EMBL/GenBank/DDBJ whole genome shotgun (WGS) entry which is preliminary data.</text>
</comment>
<evidence type="ECO:0008006" key="4">
    <source>
        <dbReference type="Google" id="ProtNLM"/>
    </source>
</evidence>
<dbReference type="PANTHER" id="PTHR31595">
    <property type="entry name" value="LONG-CHAIN-ALCOHOL O-FATTY-ACYLTRANSFERASE 3-RELATED"/>
    <property type="match status" value="1"/>
</dbReference>
<accession>A0AA38LST8</accession>
<organism evidence="2 3">
    <name type="scientific">Dioszegia hungarica</name>
    <dbReference type="NCBI Taxonomy" id="4972"/>
    <lineage>
        <taxon>Eukaryota</taxon>
        <taxon>Fungi</taxon>
        <taxon>Dikarya</taxon>
        <taxon>Basidiomycota</taxon>
        <taxon>Agaricomycotina</taxon>
        <taxon>Tremellomycetes</taxon>
        <taxon>Tremellales</taxon>
        <taxon>Bulleribasidiaceae</taxon>
        <taxon>Dioszegia</taxon>
    </lineage>
</organism>
<evidence type="ECO:0000313" key="2">
    <source>
        <dbReference type="EMBL" id="KAI9633029.1"/>
    </source>
</evidence>
<dbReference type="RefSeq" id="XP_052942806.1">
    <property type="nucleotide sequence ID" value="XM_053089116.1"/>
</dbReference>
<protein>
    <recommendedName>
        <fullName evidence="4">Wax synthase domain-containing protein</fullName>
    </recommendedName>
</protein>
<evidence type="ECO:0000256" key="1">
    <source>
        <dbReference type="SAM" id="MobiDB-lite"/>
    </source>
</evidence>
<reference evidence="2" key="1">
    <citation type="journal article" date="2022" name="G3 (Bethesda)">
        <title>High quality genome of the basidiomycete yeast Dioszegia hungarica PDD-24b-2 isolated from cloud water.</title>
        <authorList>
            <person name="Jarrige D."/>
            <person name="Haridas S."/>
            <person name="Bleykasten-Grosshans C."/>
            <person name="Joly M."/>
            <person name="Nadalig T."/>
            <person name="Sancelme M."/>
            <person name="Vuilleumier S."/>
            <person name="Grigoriev I.V."/>
            <person name="Amato P."/>
            <person name="Bringel F."/>
        </authorList>
    </citation>
    <scope>NUCLEOTIDE SEQUENCE</scope>
    <source>
        <strain evidence="2">PDD-24b-2</strain>
    </source>
</reference>
<sequence>MSSTPDPVFLRRFINQHGGARPIADSDWYGLVAAIVGSCALIALTPPTRGWKLVRASILPLMMSYQAYFFLFPLEHDWETHWGNTTGHLWHLEKALELLLLYPAEEYWYRLRPAPVMAELGNSADKEGEGKKGDMVAEPVPPPRTRAKLYWVLGAWFSQRGIGWNYTAPLPASSRRHPFTRQSGRIAFLLNRLRYLTAGYLCYDLARAYMTFGPGAAFFRGIPGIAPSHETLTIPQRALYSVPIALRVFWSIEEWYTPISIIAVALGGVLGWEGEWWSPWGWPPLFGTIRDLWIHPGLGHMWSKTWHQYFHHWLILFGWIGIGENILGLPASGISVRPRLAASSFQSAPPSETSSPSTRSASPSHPLPTAPTTSKRRTSTKIMLSNFLKSLIVFALTGLHHDIPSYFLQLHTAPAGEPITLAQTFSTTTFFLLQPLALAAEAFVKRNWRSWKDRAHPEWAKGEKEPKWLVTVERTIGFVWTWWWLGHTARYFVVGLTKAGMYRHKPGQREKFSPVGGFIYGQWWY</sequence>
<dbReference type="GeneID" id="77728321"/>
<dbReference type="AlphaFoldDB" id="A0AA38LST8"/>